<organism evidence="2 3">
    <name type="scientific">Adhaeribacter aerolatus</name>
    <dbReference type="NCBI Taxonomy" id="670289"/>
    <lineage>
        <taxon>Bacteria</taxon>
        <taxon>Pseudomonadati</taxon>
        <taxon>Bacteroidota</taxon>
        <taxon>Cytophagia</taxon>
        <taxon>Cytophagales</taxon>
        <taxon>Hymenobacteraceae</taxon>
        <taxon>Adhaeribacter</taxon>
    </lineage>
</organism>
<protein>
    <recommendedName>
        <fullName evidence="1">Glycosyl transferase family 25 domain-containing protein</fullName>
    </recommendedName>
</protein>
<reference evidence="2 3" key="1">
    <citation type="submission" date="2019-07" db="EMBL/GenBank/DDBJ databases">
        <title>Whole genome shotgun sequence of Adhaeribacter aerolatus NBRC 106133.</title>
        <authorList>
            <person name="Hosoyama A."/>
            <person name="Uohara A."/>
            <person name="Ohji S."/>
            <person name="Ichikawa N."/>
        </authorList>
    </citation>
    <scope>NUCLEOTIDE SEQUENCE [LARGE SCALE GENOMIC DNA]</scope>
    <source>
        <strain evidence="2 3">NBRC 106133</strain>
    </source>
</reference>
<comment type="caution">
    <text evidence="2">The sequence shown here is derived from an EMBL/GenBank/DDBJ whole genome shotgun (WGS) entry which is preliminary data.</text>
</comment>
<evidence type="ECO:0000313" key="3">
    <source>
        <dbReference type="Proteomes" id="UP000321532"/>
    </source>
</evidence>
<feature type="domain" description="Glycosyl transferase family 25" evidence="1">
    <location>
        <begin position="2"/>
        <end position="152"/>
    </location>
</feature>
<dbReference type="Proteomes" id="UP000321532">
    <property type="component" value="Unassembled WGS sequence"/>
</dbReference>
<gene>
    <name evidence="2" type="ORF">AAE02nite_08770</name>
</gene>
<evidence type="ECO:0000259" key="1">
    <source>
        <dbReference type="Pfam" id="PF01755"/>
    </source>
</evidence>
<sequence length="241" mass="28592">MKKLKINFTFFEAFDGHSFSEDELKKHVKPNHGYLREFTPGEVGCFLSHYSVLKKIVDKQIPYALVLEDDVELSPRFPTLLNQVETEIKQGDVICFYVSVPEPCRFYKEDQIDKDYFYIRPFQEELVVGAAAYLVTNDAAQKLVQNIVPMDNVIDDWRAWIRKKFIKDFKIVFPHPVDLSDVYSDINEPFGDLKLRLKKIILHYEVPFLSTYILNRRKRKRFEDRFNKIIINDEKPDKLFL</sequence>
<proteinExistence type="predicted"/>
<dbReference type="CDD" id="cd06532">
    <property type="entry name" value="Glyco_transf_25"/>
    <property type="match status" value="1"/>
</dbReference>
<keyword evidence="3" id="KW-1185">Reference proteome</keyword>
<dbReference type="EMBL" id="BJYS01000004">
    <property type="protein sequence ID" value="GEO03213.1"/>
    <property type="molecule type" value="Genomic_DNA"/>
</dbReference>
<accession>A0A512AU52</accession>
<dbReference type="InterPro" id="IPR002654">
    <property type="entry name" value="Glyco_trans_25"/>
</dbReference>
<evidence type="ECO:0000313" key="2">
    <source>
        <dbReference type="EMBL" id="GEO03213.1"/>
    </source>
</evidence>
<dbReference type="Pfam" id="PF01755">
    <property type="entry name" value="Glyco_transf_25"/>
    <property type="match status" value="1"/>
</dbReference>
<dbReference type="AlphaFoldDB" id="A0A512AU52"/>
<name>A0A512AU52_9BACT</name>